<dbReference type="PANTHER" id="PTHR37294:SF1">
    <property type="entry name" value="3'-5' EXORIBONUCLEASE YHAM"/>
    <property type="match status" value="1"/>
</dbReference>
<name>K1T765_9ZZZZ</name>
<proteinExistence type="predicted"/>
<dbReference type="EMBL" id="AJWZ01005575">
    <property type="protein sequence ID" value="EKC62205.1"/>
    <property type="molecule type" value="Genomic_DNA"/>
</dbReference>
<dbReference type="GO" id="GO:0016787">
    <property type="term" value="F:hydrolase activity"/>
    <property type="evidence" value="ECO:0007669"/>
    <property type="project" value="UniProtKB-KW"/>
</dbReference>
<accession>K1T765</accession>
<dbReference type="InterPro" id="IPR050798">
    <property type="entry name" value="YhaM_exoribonuc/phosphodiest"/>
</dbReference>
<dbReference type="InterPro" id="IPR004365">
    <property type="entry name" value="NA-bd_OB_tRNA"/>
</dbReference>
<evidence type="ECO:0000259" key="2">
    <source>
        <dbReference type="Pfam" id="PF01336"/>
    </source>
</evidence>
<feature type="non-terminal residue" evidence="3">
    <location>
        <position position="131"/>
    </location>
</feature>
<evidence type="ECO:0000256" key="1">
    <source>
        <dbReference type="ARBA" id="ARBA00022801"/>
    </source>
</evidence>
<comment type="caution">
    <text evidence="3">The sequence shown here is derived from an EMBL/GenBank/DDBJ whole genome shotgun (WGS) entry which is preliminary data.</text>
</comment>
<reference evidence="3" key="1">
    <citation type="journal article" date="2013" name="Environ. Microbiol.">
        <title>Microbiota from the distal guts of lean and obese adolescents exhibit partial functional redundancy besides clear differences in community structure.</title>
        <authorList>
            <person name="Ferrer M."/>
            <person name="Ruiz A."/>
            <person name="Lanza F."/>
            <person name="Haange S.B."/>
            <person name="Oberbach A."/>
            <person name="Till H."/>
            <person name="Bargiela R."/>
            <person name="Campoy C."/>
            <person name="Segura M.T."/>
            <person name="Richter M."/>
            <person name="von Bergen M."/>
            <person name="Seifert J."/>
            <person name="Suarez A."/>
        </authorList>
    </citation>
    <scope>NUCLEOTIDE SEQUENCE</scope>
</reference>
<keyword evidence="1" id="KW-0378">Hydrolase</keyword>
<gene>
    <name evidence="3" type="ORF">OBE_08087</name>
</gene>
<dbReference type="GO" id="GO:0003676">
    <property type="term" value="F:nucleic acid binding"/>
    <property type="evidence" value="ECO:0007669"/>
    <property type="project" value="InterPro"/>
</dbReference>
<dbReference type="InterPro" id="IPR012340">
    <property type="entry name" value="NA-bd_OB-fold"/>
</dbReference>
<dbReference type="Pfam" id="PF01336">
    <property type="entry name" value="tRNA_anti-codon"/>
    <property type="match status" value="1"/>
</dbReference>
<dbReference type="Gene3D" id="2.40.50.140">
    <property type="entry name" value="Nucleic acid-binding proteins"/>
    <property type="match status" value="1"/>
</dbReference>
<sequence>MILSDNDGEISAKLWDYNENTHGKFETDMFVKVRGTISQYNGADQLRVEKMRKVTPEDNVDITDYVRHAGYTGEYMYNKITETINAFSDEDLKKLVGTIFTENKEKLLKWPAAYKVTPCHTRWTFNAYSVY</sequence>
<dbReference type="AlphaFoldDB" id="K1T765"/>
<protein>
    <submittedName>
        <fullName evidence="3">3'-5' exoribonuclease YhaM</fullName>
    </submittedName>
</protein>
<organism evidence="3">
    <name type="scientific">human gut metagenome</name>
    <dbReference type="NCBI Taxonomy" id="408170"/>
    <lineage>
        <taxon>unclassified sequences</taxon>
        <taxon>metagenomes</taxon>
        <taxon>organismal metagenomes</taxon>
    </lineage>
</organism>
<feature type="domain" description="OB" evidence="2">
    <location>
        <begin position="2"/>
        <end position="53"/>
    </location>
</feature>
<dbReference type="GO" id="GO:0031125">
    <property type="term" value="P:rRNA 3'-end processing"/>
    <property type="evidence" value="ECO:0007669"/>
    <property type="project" value="TreeGrafter"/>
</dbReference>
<evidence type="ECO:0000313" key="3">
    <source>
        <dbReference type="EMBL" id="EKC62205.1"/>
    </source>
</evidence>
<dbReference type="PANTHER" id="PTHR37294">
    <property type="entry name" value="3'-5' EXORIBONUCLEASE YHAM"/>
    <property type="match status" value="1"/>
</dbReference>